<evidence type="ECO:0000313" key="2">
    <source>
        <dbReference type="EMBL" id="TPW74566.1"/>
    </source>
</evidence>
<dbReference type="Pfam" id="PF00903">
    <property type="entry name" value="Glyoxalase"/>
    <property type="match status" value="1"/>
</dbReference>
<dbReference type="SUPFAM" id="SSF54593">
    <property type="entry name" value="Glyoxalase/Bleomycin resistance protein/Dihydroxybiphenyl dioxygenase"/>
    <property type="match status" value="1"/>
</dbReference>
<keyword evidence="3" id="KW-1185">Reference proteome</keyword>
<evidence type="ECO:0000259" key="1">
    <source>
        <dbReference type="PROSITE" id="PS51819"/>
    </source>
</evidence>
<feature type="domain" description="VOC" evidence="1">
    <location>
        <begin position="7"/>
        <end position="128"/>
    </location>
</feature>
<name>A0A506XWI4_9MICO</name>
<dbReference type="Gene3D" id="3.10.180.10">
    <property type="entry name" value="2,3-Dihydroxybiphenyl 1,2-Dioxygenase, domain 1"/>
    <property type="match status" value="1"/>
</dbReference>
<dbReference type="PANTHER" id="PTHR36503">
    <property type="entry name" value="BLR2520 PROTEIN"/>
    <property type="match status" value="1"/>
</dbReference>
<evidence type="ECO:0000313" key="3">
    <source>
        <dbReference type="Proteomes" id="UP000316252"/>
    </source>
</evidence>
<organism evidence="2 3">
    <name type="scientific">Schumannella soli</name>
    <dbReference type="NCBI Taxonomy" id="2590779"/>
    <lineage>
        <taxon>Bacteria</taxon>
        <taxon>Bacillati</taxon>
        <taxon>Actinomycetota</taxon>
        <taxon>Actinomycetes</taxon>
        <taxon>Micrococcales</taxon>
        <taxon>Microbacteriaceae</taxon>
        <taxon>Schumannella</taxon>
    </lineage>
</organism>
<dbReference type="OrthoDB" id="9794917at2"/>
<accession>A0A506XWI4</accession>
<reference evidence="2 3" key="1">
    <citation type="submission" date="2019-06" db="EMBL/GenBank/DDBJ databases">
        <authorList>
            <person name="Li F."/>
        </authorList>
    </citation>
    <scope>NUCLEOTIDE SEQUENCE [LARGE SCALE GENOMIC DNA]</scope>
    <source>
        <strain evidence="2 3">10F1D-1</strain>
    </source>
</reference>
<dbReference type="AlphaFoldDB" id="A0A506XWI4"/>
<dbReference type="RefSeq" id="WP_141164204.1">
    <property type="nucleotide sequence ID" value="NZ_VHQG01000004.1"/>
</dbReference>
<gene>
    <name evidence="2" type="ORF">FJ657_13290</name>
</gene>
<proteinExistence type="predicted"/>
<dbReference type="EMBL" id="VHQG01000004">
    <property type="protein sequence ID" value="TPW74566.1"/>
    <property type="molecule type" value="Genomic_DNA"/>
</dbReference>
<dbReference type="PROSITE" id="PS51819">
    <property type="entry name" value="VOC"/>
    <property type="match status" value="1"/>
</dbReference>
<dbReference type="InterPro" id="IPR004360">
    <property type="entry name" value="Glyas_Fos-R_dOase_dom"/>
</dbReference>
<dbReference type="Proteomes" id="UP000316252">
    <property type="component" value="Unassembled WGS sequence"/>
</dbReference>
<dbReference type="InterPro" id="IPR037523">
    <property type="entry name" value="VOC_core"/>
</dbReference>
<comment type="caution">
    <text evidence="2">The sequence shown here is derived from an EMBL/GenBank/DDBJ whole genome shotgun (WGS) entry which is preliminary data.</text>
</comment>
<sequence length="132" mass="14120">MSTWTARIPAVTLFVEDIAAAKEFYARVFDLPVHFEDEVSGVFVFGPTMINLLQVSEAAGLVGPATVGDAAAGVRVQFTLEVDDVDATAELLRSRGVELLNGPLDRPWGIRTAAFRDPAGHVWEVAAPLPAS</sequence>
<protein>
    <submittedName>
        <fullName evidence="2">VOC family protein</fullName>
    </submittedName>
</protein>
<dbReference type="InterPro" id="IPR029068">
    <property type="entry name" value="Glyas_Bleomycin-R_OHBP_Dase"/>
</dbReference>
<dbReference type="PANTHER" id="PTHR36503:SF1">
    <property type="entry name" value="BLR2520 PROTEIN"/>
    <property type="match status" value="1"/>
</dbReference>